<proteinExistence type="predicted"/>
<evidence type="ECO:0000259" key="4">
    <source>
        <dbReference type="SMART" id="SM00322"/>
    </source>
</evidence>
<dbReference type="AlphaFoldDB" id="E4XHM6"/>
<dbReference type="InParanoid" id="E4XHM6"/>
<dbReference type="InterPro" id="IPR002999">
    <property type="entry name" value="Tudor"/>
</dbReference>
<keyword evidence="3" id="KW-0472">Membrane</keyword>
<feature type="region of interest" description="Disordered" evidence="2">
    <location>
        <begin position="730"/>
        <end position="752"/>
    </location>
</feature>
<dbReference type="GO" id="GO:0003723">
    <property type="term" value="F:RNA binding"/>
    <property type="evidence" value="ECO:0007669"/>
    <property type="project" value="UniProtKB-UniRule"/>
</dbReference>
<dbReference type="EMBL" id="FN653052">
    <property type="protein sequence ID" value="CBY19583.1"/>
    <property type="molecule type" value="Genomic_DNA"/>
</dbReference>
<dbReference type="SMART" id="SM00322">
    <property type="entry name" value="KH"/>
    <property type="match status" value="1"/>
</dbReference>
<evidence type="ECO:0000256" key="1">
    <source>
        <dbReference type="PROSITE-ProRule" id="PRU00117"/>
    </source>
</evidence>
<dbReference type="InterPro" id="IPR036612">
    <property type="entry name" value="KH_dom_type_1_sf"/>
</dbReference>
<gene>
    <name evidence="5" type="ORF">GSOID_T00011007001</name>
</gene>
<feature type="compositionally biased region" description="Low complexity" evidence="2">
    <location>
        <begin position="292"/>
        <end position="301"/>
    </location>
</feature>
<keyword evidence="6" id="KW-1185">Reference proteome</keyword>
<dbReference type="GO" id="GO:0005739">
    <property type="term" value="C:mitochondrion"/>
    <property type="evidence" value="ECO:0007669"/>
    <property type="project" value="UniProtKB-ARBA"/>
</dbReference>
<dbReference type="Gene3D" id="2.30.30.140">
    <property type="match status" value="1"/>
</dbReference>
<keyword evidence="1" id="KW-0694">RNA-binding</keyword>
<dbReference type="Gene3D" id="3.30.1370.10">
    <property type="entry name" value="K Homology domain, type 1"/>
    <property type="match status" value="1"/>
</dbReference>
<organism evidence="5">
    <name type="scientific">Oikopleura dioica</name>
    <name type="common">Tunicate</name>
    <dbReference type="NCBI Taxonomy" id="34765"/>
    <lineage>
        <taxon>Eukaryota</taxon>
        <taxon>Metazoa</taxon>
        <taxon>Chordata</taxon>
        <taxon>Tunicata</taxon>
        <taxon>Appendicularia</taxon>
        <taxon>Copelata</taxon>
        <taxon>Oikopleuridae</taxon>
        <taxon>Oikopleura</taxon>
    </lineage>
</organism>
<protein>
    <recommendedName>
        <fullName evidence="4">K Homology domain-containing protein</fullName>
    </recommendedName>
</protein>
<dbReference type="PROSITE" id="PS50084">
    <property type="entry name" value="KH_TYPE_1"/>
    <property type="match status" value="1"/>
</dbReference>
<keyword evidence="3" id="KW-1133">Transmembrane helix</keyword>
<dbReference type="SUPFAM" id="SSF54791">
    <property type="entry name" value="Eukaryotic type KH-domain (KH-domain type I)"/>
    <property type="match status" value="1"/>
</dbReference>
<evidence type="ECO:0000313" key="6">
    <source>
        <dbReference type="Proteomes" id="UP000001307"/>
    </source>
</evidence>
<dbReference type="PANTHER" id="PTHR22948">
    <property type="entry name" value="TUDOR DOMAIN CONTAINING PROTEIN"/>
    <property type="match status" value="1"/>
</dbReference>
<dbReference type="SUPFAM" id="SSF63748">
    <property type="entry name" value="Tudor/PWWP/MBT"/>
    <property type="match status" value="1"/>
</dbReference>
<sequence>MSEKQNNFVKLWAVVAPLAALAGLYYVHSRRRRAGNVHELNSQYLFTSDDEYIAPSIKEVAKRVDPPQSTKNAKIVPTVSAAASSSEKPAPQHSEVIEQSEDANRPRVDSGISTMDSHVPVITPQETIEECTSAQLEESKELLVEEEIITVSKEEVCVNSAPAVLVSSQETQNNKDKIVEDNVREEEVVVEEKVEVEAANGQCSSEKSYEIIEDADVNDDEEEISRESLEFEIDTKEPLTNVTEVEEISSEIATGVSGNATAIPKHITSERRTRTESENRDWDNWADSPTMKVKNTTTVVKENGCAKSSKSTPSRNSDKKAKNGSTGGNAKKGRNLKKVLEKSNENINRDSTTPDSAKESDVTKSKKKRRNGKKKKTTSTSTTKSSVKASSSDSGTATDDNIERYMEISGFPASMVGALIGRSGKNIKTIQDQSKCKVLVKEYPVDGGGQYIAIEGTSRNILRAVKILKERFPDVNFSQELLEETLSNSPVVPQEEPVYDDYFFDYSATYEGPTNNEGQVELVRGVQVEVRLTSLGPNFNEVWLQPYTHPSHEKFYSFETTMCDFYNADESVSVIPPSQYLPFGSYAAVLHHTTDEFTGKEVGKWYRVQIYQYTDDFNAVVLYLDFGNYASVPTEMIRHLMPEFHPHECGVPFQVVHAQLEGVENPTDSVMGPIVYDIIRKSPQNSIVAEVTGYDELAKPLVKLMYYTGGQKVLINDIVNETMTALKRKQSKSTESIKNVPEMKSPTVEASS</sequence>
<feature type="compositionally biased region" description="Polar residues" evidence="2">
    <location>
        <begin position="306"/>
        <end position="315"/>
    </location>
</feature>
<evidence type="ECO:0000313" key="5">
    <source>
        <dbReference type="EMBL" id="CBY19583.1"/>
    </source>
</evidence>
<feature type="transmembrane region" description="Helical" evidence="3">
    <location>
        <begin position="7"/>
        <end position="27"/>
    </location>
</feature>
<dbReference type="CDD" id="cd20379">
    <property type="entry name" value="Tudor_dTUD-like"/>
    <property type="match status" value="1"/>
</dbReference>
<accession>E4XHM6</accession>
<dbReference type="OrthoDB" id="10069557at2759"/>
<feature type="compositionally biased region" description="Basic and acidic residues" evidence="2">
    <location>
        <begin position="267"/>
        <end position="283"/>
    </location>
</feature>
<feature type="compositionally biased region" description="Low complexity" evidence="2">
    <location>
        <begin position="378"/>
        <end position="398"/>
    </location>
</feature>
<dbReference type="Pfam" id="PF00567">
    <property type="entry name" value="TUDOR"/>
    <property type="match status" value="1"/>
</dbReference>
<evidence type="ECO:0000256" key="3">
    <source>
        <dbReference type="SAM" id="Phobius"/>
    </source>
</evidence>
<dbReference type="Proteomes" id="UP000001307">
    <property type="component" value="Unassembled WGS sequence"/>
</dbReference>
<name>E4XHM6_OIKDI</name>
<dbReference type="InterPro" id="IPR004088">
    <property type="entry name" value="KH_dom_type_1"/>
</dbReference>
<feature type="region of interest" description="Disordered" evidence="2">
    <location>
        <begin position="78"/>
        <end position="115"/>
    </location>
</feature>
<feature type="compositionally biased region" description="Basic and acidic residues" evidence="2">
    <location>
        <begin position="338"/>
        <end position="348"/>
    </location>
</feature>
<feature type="domain" description="K Homology" evidence="4">
    <location>
        <begin position="403"/>
        <end position="473"/>
    </location>
</feature>
<keyword evidence="3" id="KW-0812">Transmembrane</keyword>
<evidence type="ECO:0000256" key="2">
    <source>
        <dbReference type="SAM" id="MobiDB-lite"/>
    </source>
</evidence>
<feature type="region of interest" description="Disordered" evidence="2">
    <location>
        <begin position="260"/>
        <end position="398"/>
    </location>
</feature>
<dbReference type="Gene3D" id="2.40.50.90">
    <property type="match status" value="1"/>
</dbReference>
<dbReference type="InterPro" id="IPR035437">
    <property type="entry name" value="SNase_OB-fold_sf"/>
</dbReference>
<reference evidence="5" key="1">
    <citation type="journal article" date="2010" name="Science">
        <title>Plasticity of animal genome architecture unmasked by rapid evolution of a pelagic tunicate.</title>
        <authorList>
            <person name="Denoeud F."/>
            <person name="Henriet S."/>
            <person name="Mungpakdee S."/>
            <person name="Aury J.M."/>
            <person name="Da Silva C."/>
            <person name="Brinkmann H."/>
            <person name="Mikhaleva J."/>
            <person name="Olsen L.C."/>
            <person name="Jubin C."/>
            <person name="Canestro C."/>
            <person name="Bouquet J.M."/>
            <person name="Danks G."/>
            <person name="Poulain J."/>
            <person name="Campsteijn C."/>
            <person name="Adamski M."/>
            <person name="Cross I."/>
            <person name="Yadetie F."/>
            <person name="Muffato M."/>
            <person name="Louis A."/>
            <person name="Butcher S."/>
            <person name="Tsagkogeorga G."/>
            <person name="Konrad A."/>
            <person name="Singh S."/>
            <person name="Jensen M.F."/>
            <person name="Cong E.H."/>
            <person name="Eikeseth-Otteraa H."/>
            <person name="Noel B."/>
            <person name="Anthouard V."/>
            <person name="Porcel B.M."/>
            <person name="Kachouri-Lafond R."/>
            <person name="Nishino A."/>
            <person name="Ugolini M."/>
            <person name="Chourrout P."/>
            <person name="Nishida H."/>
            <person name="Aasland R."/>
            <person name="Huzurbazar S."/>
            <person name="Westhof E."/>
            <person name="Delsuc F."/>
            <person name="Lehrach H."/>
            <person name="Reinhardt R."/>
            <person name="Weissenbach J."/>
            <person name="Roy S.W."/>
            <person name="Artiguenave F."/>
            <person name="Postlethwait J.H."/>
            <person name="Manak J.R."/>
            <person name="Thompson E.M."/>
            <person name="Jaillon O."/>
            <person name="Du Pasquier L."/>
            <person name="Boudinot P."/>
            <person name="Liberles D.A."/>
            <person name="Volff J.N."/>
            <person name="Philippe H."/>
            <person name="Lenhard B."/>
            <person name="Roest Crollius H."/>
            <person name="Wincker P."/>
            <person name="Chourrout D."/>
        </authorList>
    </citation>
    <scope>NUCLEOTIDE SEQUENCE [LARGE SCALE GENOMIC DNA]</scope>
</reference>
<feature type="compositionally biased region" description="Basic residues" evidence="2">
    <location>
        <begin position="365"/>
        <end position="377"/>
    </location>
</feature>
<dbReference type="Pfam" id="PF00013">
    <property type="entry name" value="KH_1"/>
    <property type="match status" value="1"/>
</dbReference>
<dbReference type="InterPro" id="IPR050621">
    <property type="entry name" value="Tudor_domain_containing"/>
</dbReference>
<dbReference type="PANTHER" id="PTHR22948:SF65">
    <property type="entry name" value="A-KINASE ANCHORING PROTEIN 1"/>
    <property type="match status" value="1"/>
</dbReference>
<dbReference type="InterPro" id="IPR004087">
    <property type="entry name" value="KH_dom"/>
</dbReference>